<accession>A0A9P0H397</accession>
<dbReference type="Proteomes" id="UP001152798">
    <property type="component" value="Chromosome 1"/>
</dbReference>
<evidence type="ECO:0000313" key="1">
    <source>
        <dbReference type="EMBL" id="CAH1391337.1"/>
    </source>
</evidence>
<dbReference type="EMBL" id="OV725077">
    <property type="protein sequence ID" value="CAH1391337.1"/>
    <property type="molecule type" value="Genomic_DNA"/>
</dbReference>
<reference evidence="1" key="1">
    <citation type="submission" date="2022-01" db="EMBL/GenBank/DDBJ databases">
        <authorList>
            <person name="King R."/>
        </authorList>
    </citation>
    <scope>NUCLEOTIDE SEQUENCE</scope>
</reference>
<gene>
    <name evidence="1" type="ORF">NEZAVI_LOCUS2375</name>
</gene>
<keyword evidence="2" id="KW-1185">Reference proteome</keyword>
<name>A0A9P0H397_NEZVI</name>
<evidence type="ECO:0000313" key="2">
    <source>
        <dbReference type="Proteomes" id="UP001152798"/>
    </source>
</evidence>
<protein>
    <submittedName>
        <fullName evidence="1">Uncharacterized protein</fullName>
    </submittedName>
</protein>
<sequence length="96" mass="10746">MAQVTYGCDFKVPLVSRVGQLEKFSSDGANRTSFLLWGARYQMRNLDIMGHVIDNLRNLQNYKTASALHESSFKSAAQEAFLDINSIPSNFNSALQ</sequence>
<dbReference type="AlphaFoldDB" id="A0A9P0H397"/>
<organism evidence="1 2">
    <name type="scientific">Nezara viridula</name>
    <name type="common">Southern green stink bug</name>
    <name type="synonym">Cimex viridulus</name>
    <dbReference type="NCBI Taxonomy" id="85310"/>
    <lineage>
        <taxon>Eukaryota</taxon>
        <taxon>Metazoa</taxon>
        <taxon>Ecdysozoa</taxon>
        <taxon>Arthropoda</taxon>
        <taxon>Hexapoda</taxon>
        <taxon>Insecta</taxon>
        <taxon>Pterygota</taxon>
        <taxon>Neoptera</taxon>
        <taxon>Paraneoptera</taxon>
        <taxon>Hemiptera</taxon>
        <taxon>Heteroptera</taxon>
        <taxon>Panheteroptera</taxon>
        <taxon>Pentatomomorpha</taxon>
        <taxon>Pentatomoidea</taxon>
        <taxon>Pentatomidae</taxon>
        <taxon>Pentatominae</taxon>
        <taxon>Nezara</taxon>
    </lineage>
</organism>
<proteinExistence type="predicted"/>